<dbReference type="Proteomes" id="UP000041770">
    <property type="component" value="Unassembled WGS sequence"/>
</dbReference>
<organism evidence="1 2">
    <name type="scientific">Vibrio cholerae</name>
    <dbReference type="NCBI Taxonomy" id="666"/>
    <lineage>
        <taxon>Bacteria</taxon>
        <taxon>Pseudomonadati</taxon>
        <taxon>Pseudomonadota</taxon>
        <taxon>Gammaproteobacteria</taxon>
        <taxon>Vibrionales</taxon>
        <taxon>Vibrionaceae</taxon>
        <taxon>Vibrio</taxon>
    </lineage>
</organism>
<dbReference type="AlphaFoldDB" id="A0A655XZG0"/>
<dbReference type="EMBL" id="CWQY01000004">
    <property type="protein sequence ID" value="CSC26716.1"/>
    <property type="molecule type" value="Genomic_DNA"/>
</dbReference>
<sequence>MFSAHFIDKISVKIAGFKHYQFMLKKLGKSKMTTFS</sequence>
<reference evidence="1 2" key="1">
    <citation type="submission" date="2015-07" db="EMBL/GenBank/DDBJ databases">
        <authorList>
            <consortium name="Pathogen Informatics"/>
        </authorList>
    </citation>
    <scope>NUCLEOTIDE SEQUENCE [LARGE SCALE GENOMIC DNA]</scope>
    <source>
        <strain evidence="1 2">A316</strain>
    </source>
</reference>
<name>A0A655XZG0_VIBCL</name>
<evidence type="ECO:0000313" key="2">
    <source>
        <dbReference type="Proteomes" id="UP000041770"/>
    </source>
</evidence>
<protein>
    <submittedName>
        <fullName evidence="1">Uncharacterized protein</fullName>
    </submittedName>
</protein>
<accession>A0A655XZG0</accession>
<gene>
    <name evidence="1" type="ORF">ERS013200_01022</name>
</gene>
<evidence type="ECO:0000313" key="1">
    <source>
        <dbReference type="EMBL" id="CSC26716.1"/>
    </source>
</evidence>
<proteinExistence type="predicted"/>